<dbReference type="AlphaFoldDB" id="A0A176VD22"/>
<dbReference type="SUPFAM" id="SSF51735">
    <property type="entry name" value="NAD(P)-binding Rossmann-fold domains"/>
    <property type="match status" value="1"/>
</dbReference>
<dbReference type="PANTHER" id="PTHR43180:SF50">
    <property type="entry name" value="SHORT CHAIN DEHYDROGENASE"/>
    <property type="match status" value="1"/>
</dbReference>
<dbReference type="InterPro" id="IPR002347">
    <property type="entry name" value="SDR_fam"/>
</dbReference>
<dbReference type="EMBL" id="AP019866">
    <property type="protein sequence ID" value="BBM97950.1"/>
    <property type="molecule type" value="Genomic_DNA"/>
</dbReference>
<reference evidence="3" key="2">
    <citation type="journal article" date="2019" name="Curr. Biol.">
        <title>Chromatin organization in early land plants reveals an ancestral association between H3K27me3, transposons, and constitutive heterochromatin.</title>
        <authorList>
            <person name="Montgomery S.A."/>
            <person name="Tanizawa Y."/>
            <person name="Galik B."/>
            <person name="Wang N."/>
            <person name="Ito T."/>
            <person name="Mochizuki T."/>
            <person name="Akimcheva S."/>
            <person name="Bowman J."/>
            <person name="Cognat V."/>
            <person name="Drouard L."/>
            <person name="Ekker H."/>
            <person name="Houng S."/>
            <person name="Kohchi T."/>
            <person name="Lin S."/>
            <person name="Liu L.D."/>
            <person name="Nakamura Y."/>
            <person name="Valeeva L.R."/>
            <person name="Shakirov E.V."/>
            <person name="Shippen D.E."/>
            <person name="Wei W."/>
            <person name="Yagura M."/>
            <person name="Yamaoka S."/>
            <person name="Yamato K.T."/>
            <person name="Liu C."/>
            <person name="Berger F."/>
        </authorList>
    </citation>
    <scope>NUCLEOTIDE SEQUENCE [LARGE SCALE GENOMIC DNA]</scope>
    <source>
        <strain evidence="3">Tak-1</strain>
    </source>
</reference>
<organism evidence="4 5">
    <name type="scientific">Marchantia polymorpha subsp. ruderalis</name>
    <dbReference type="NCBI Taxonomy" id="1480154"/>
    <lineage>
        <taxon>Eukaryota</taxon>
        <taxon>Viridiplantae</taxon>
        <taxon>Streptophyta</taxon>
        <taxon>Embryophyta</taxon>
        <taxon>Marchantiophyta</taxon>
        <taxon>Marchantiopsida</taxon>
        <taxon>Marchantiidae</taxon>
        <taxon>Marchantiales</taxon>
        <taxon>Marchantiaceae</taxon>
        <taxon>Marchantia</taxon>
    </lineage>
</organism>
<dbReference type="FunFam" id="3.40.50.720:FF:000084">
    <property type="entry name" value="Short-chain dehydrogenase reductase"/>
    <property type="match status" value="1"/>
</dbReference>
<dbReference type="PRINTS" id="PR00081">
    <property type="entry name" value="GDHRDH"/>
</dbReference>
<reference evidence="4 5" key="1">
    <citation type="submission" date="2016-03" db="EMBL/GenBank/DDBJ databases">
        <title>Mechanisms controlling the formation of the plant cell surface in tip-growing cells are functionally conserved among land plants.</title>
        <authorList>
            <person name="Honkanen S."/>
            <person name="Jones V.A."/>
            <person name="Morieri G."/>
            <person name="Champion C."/>
            <person name="Hetherington A.J."/>
            <person name="Kelly S."/>
            <person name="Saint-Marcoux D."/>
            <person name="Proust H."/>
            <person name="Prescott H."/>
            <person name="Dolan L."/>
        </authorList>
    </citation>
    <scope>NUCLEOTIDE SEQUENCE [LARGE SCALE GENOMIC DNA]</scope>
    <source>
        <strain evidence="5">cv. Tak-1 and cv. Tak-2</strain>
        <tissue evidence="4">Whole gametophyte</tissue>
    </source>
</reference>
<evidence type="ECO:0000313" key="4">
    <source>
        <dbReference type="EMBL" id="OAE18809.1"/>
    </source>
</evidence>
<proteinExistence type="inferred from homology"/>
<name>A0A176VD22_MARPO</name>
<evidence type="ECO:0000256" key="1">
    <source>
        <dbReference type="ARBA" id="ARBA00006484"/>
    </source>
</evidence>
<protein>
    <submittedName>
        <fullName evidence="4">Uncharacterized protein</fullName>
    </submittedName>
</protein>
<reference evidence="6" key="3">
    <citation type="journal article" date="2020" name="Curr. Biol.">
        <title>Chromatin organization in early land plants reveals an ancestral association between H3K27me3, transposons, and constitutive heterochromatin.</title>
        <authorList>
            <person name="Montgomery S.A."/>
            <person name="Tanizawa Y."/>
            <person name="Galik B."/>
            <person name="Wang N."/>
            <person name="Ito T."/>
            <person name="Mochizuki T."/>
            <person name="Akimcheva S."/>
            <person name="Bowman J.L."/>
            <person name="Cognat V."/>
            <person name="Marechal-Drouard L."/>
            <person name="Ekker H."/>
            <person name="Hong S.F."/>
            <person name="Kohchi T."/>
            <person name="Lin S.S."/>
            <person name="Liu L.D."/>
            <person name="Nakamura Y."/>
            <person name="Valeeva L.R."/>
            <person name="Shakirov E.V."/>
            <person name="Shippen D.E."/>
            <person name="Wei W.L."/>
            <person name="Yagura M."/>
            <person name="Yamaoka S."/>
            <person name="Yamato K.T."/>
            <person name="Liu C."/>
            <person name="Berger F."/>
        </authorList>
    </citation>
    <scope>NUCLEOTIDE SEQUENCE [LARGE SCALE GENOMIC DNA]</scope>
    <source>
        <strain evidence="6">Tak-1</strain>
    </source>
</reference>
<comment type="similarity">
    <text evidence="1">Belongs to the short-chain dehydrogenases/reductases (SDR) family.</text>
</comment>
<evidence type="ECO:0000313" key="5">
    <source>
        <dbReference type="Proteomes" id="UP000077202"/>
    </source>
</evidence>
<evidence type="ECO:0000256" key="2">
    <source>
        <dbReference type="ARBA" id="ARBA00023002"/>
    </source>
</evidence>
<sequence>MLHRSIKRCSQILTEQTPGLVRRCSSAGQVSHKRLDGKVAIITGAAGAVGSVTAKVFADHGANVIVTDINDEAGEKVAQAISQNAVYRHCDVSKESHVAGVVDYAVKEFGKLDILHCNAGRLPAPVDFQTLDMEQYDRATGVLFRAVVLGIKHAARVMVPQKQGSILITASSLSLCVDPGVSLLYNLNKTNLVGLTKIAAGHLGSHGIRVNAVAPGPIPTEMSLDWAKNTGVAQTMDEFKQWLEAKSPLLGKLCTERDIANGALFLCSDESRYVNGHVLAVSAGYHNLVKH</sequence>
<dbReference type="GO" id="GO:0016491">
    <property type="term" value="F:oxidoreductase activity"/>
    <property type="evidence" value="ECO:0007669"/>
    <property type="project" value="UniProtKB-KW"/>
</dbReference>
<keyword evidence="5" id="KW-1185">Reference proteome</keyword>
<dbReference type="Pfam" id="PF13561">
    <property type="entry name" value="adh_short_C2"/>
    <property type="match status" value="1"/>
</dbReference>
<dbReference type="Proteomes" id="UP001162541">
    <property type="component" value="Chromosome 1"/>
</dbReference>
<accession>A0A176VD22</accession>
<dbReference type="Proteomes" id="UP000077202">
    <property type="component" value="Unassembled WGS sequence"/>
</dbReference>
<evidence type="ECO:0000313" key="3">
    <source>
        <dbReference type="EMBL" id="BBM97949.1"/>
    </source>
</evidence>
<dbReference type="Gene3D" id="3.40.50.720">
    <property type="entry name" value="NAD(P)-binding Rossmann-like Domain"/>
    <property type="match status" value="1"/>
</dbReference>
<gene>
    <name evidence="4" type="ORF">AXG93_313s1050</name>
    <name evidence="3" type="ORF">Mp_1g09710</name>
</gene>
<dbReference type="EMBL" id="AP019866">
    <property type="protein sequence ID" value="BBM97949.1"/>
    <property type="molecule type" value="Genomic_DNA"/>
</dbReference>
<dbReference type="InterPro" id="IPR036291">
    <property type="entry name" value="NAD(P)-bd_dom_sf"/>
</dbReference>
<dbReference type="PANTHER" id="PTHR43180">
    <property type="entry name" value="3-OXOACYL-(ACYL-CARRIER-PROTEIN) REDUCTASE (AFU_ORTHOLOGUE AFUA_6G11210)"/>
    <property type="match status" value="1"/>
</dbReference>
<dbReference type="EMBL" id="LVLJ01004000">
    <property type="protein sequence ID" value="OAE18809.1"/>
    <property type="molecule type" value="Genomic_DNA"/>
</dbReference>
<evidence type="ECO:0000313" key="6">
    <source>
        <dbReference type="Proteomes" id="UP001162541"/>
    </source>
</evidence>
<keyword evidence="2" id="KW-0560">Oxidoreductase</keyword>